<dbReference type="PROSITE" id="PS51819">
    <property type="entry name" value="VOC"/>
    <property type="match status" value="2"/>
</dbReference>
<protein>
    <submittedName>
        <fullName evidence="1">Glyoxalase</fullName>
    </submittedName>
</protein>
<comment type="caution">
    <text evidence="1">The sequence shown here is derived from an EMBL/GenBank/DDBJ whole genome shotgun (WGS) entry which is preliminary data.</text>
</comment>
<name>A0A086YAA3_9RHOB</name>
<gene>
    <name evidence="1" type="ORF">CN97_09215</name>
</gene>
<dbReference type="InterPro" id="IPR041581">
    <property type="entry name" value="Glyoxalase_6"/>
</dbReference>
<evidence type="ECO:0000313" key="2">
    <source>
        <dbReference type="Proteomes" id="UP000028826"/>
    </source>
</evidence>
<dbReference type="Pfam" id="PF00903">
    <property type="entry name" value="Glyoxalase"/>
    <property type="match status" value="1"/>
</dbReference>
<reference evidence="1 2" key="1">
    <citation type="submission" date="2014-03" db="EMBL/GenBank/DDBJ databases">
        <title>Genome of Haematobacter massiliensis CCUG 47968.</title>
        <authorList>
            <person name="Wang D."/>
            <person name="Wang G."/>
        </authorList>
    </citation>
    <scope>NUCLEOTIDE SEQUENCE [LARGE SCALE GENOMIC DNA]</scope>
    <source>
        <strain evidence="1 2">CCUG 47968</strain>
    </source>
</reference>
<dbReference type="InterPro" id="IPR052164">
    <property type="entry name" value="Anthracycline_SecMetBiosynth"/>
</dbReference>
<dbReference type="InterPro" id="IPR029068">
    <property type="entry name" value="Glyas_Bleomycin-R_OHBP_Dase"/>
</dbReference>
<dbReference type="Proteomes" id="UP000028826">
    <property type="component" value="Unassembled WGS sequence"/>
</dbReference>
<dbReference type="Pfam" id="PF18029">
    <property type="entry name" value="Glyoxalase_6"/>
    <property type="match status" value="1"/>
</dbReference>
<dbReference type="InterPro" id="IPR037523">
    <property type="entry name" value="VOC_core"/>
</dbReference>
<dbReference type="InterPro" id="IPR004360">
    <property type="entry name" value="Glyas_Fos-R_dOase_dom"/>
</dbReference>
<dbReference type="STRING" id="195105.CN97_09215"/>
<dbReference type="RefSeq" id="WP_035707460.1">
    <property type="nucleotide sequence ID" value="NZ_CAMIFG010000124.1"/>
</dbReference>
<dbReference type="OrthoDB" id="9793039at2"/>
<dbReference type="Gene3D" id="3.10.180.10">
    <property type="entry name" value="2,3-Dihydroxybiphenyl 1,2-Dioxygenase, domain 1"/>
    <property type="match status" value="2"/>
</dbReference>
<dbReference type="PANTHER" id="PTHR33993">
    <property type="entry name" value="GLYOXALASE-RELATED"/>
    <property type="match status" value="1"/>
</dbReference>
<organism evidence="1 2">
    <name type="scientific">Haematobacter massiliensis</name>
    <dbReference type="NCBI Taxonomy" id="195105"/>
    <lineage>
        <taxon>Bacteria</taxon>
        <taxon>Pseudomonadati</taxon>
        <taxon>Pseudomonadota</taxon>
        <taxon>Alphaproteobacteria</taxon>
        <taxon>Rhodobacterales</taxon>
        <taxon>Paracoccaceae</taxon>
        <taxon>Haematobacter</taxon>
    </lineage>
</organism>
<keyword evidence="2" id="KW-1185">Reference proteome</keyword>
<dbReference type="CDD" id="cd07247">
    <property type="entry name" value="SgaA_N_like"/>
    <property type="match status" value="2"/>
</dbReference>
<dbReference type="SUPFAM" id="SSF54593">
    <property type="entry name" value="Glyoxalase/Bleomycin resistance protein/Dihydroxybiphenyl dioxygenase"/>
    <property type="match status" value="2"/>
</dbReference>
<dbReference type="AlphaFoldDB" id="A0A086YAA3"/>
<dbReference type="eggNOG" id="COG3324">
    <property type="taxonomic scope" value="Bacteria"/>
</dbReference>
<evidence type="ECO:0000313" key="1">
    <source>
        <dbReference type="EMBL" id="KFI31203.1"/>
    </source>
</evidence>
<proteinExistence type="predicted"/>
<dbReference type="PANTHER" id="PTHR33993:SF14">
    <property type="entry name" value="GB|AAF24581.1"/>
    <property type="match status" value="1"/>
</dbReference>
<dbReference type="EMBL" id="JGYG01000002">
    <property type="protein sequence ID" value="KFI31203.1"/>
    <property type="molecule type" value="Genomic_DNA"/>
</dbReference>
<sequence>MANRHGDPVWYELMTREPERAGAFYGALLGWTIQDSDAGRPGYRLLLTGDEMLGGLFPATADMPVGWISYIAVSDVDAAAAATKEAGGKLLAGPMDNPAAGRLAVLTDPQGATFALMSLQDGWESRAFHDSSGHCRWNELTTSDQAAALGFYGTLFGWTAGDGMPISPEQGDYRFIQQGETVLGAVMNGDASAPPPAWLFYFGVDDVAAATERLTQAGGKVRYGPMEVPGGDWIVVASDPEGAAFGLVGPKGGA</sequence>
<accession>A0A086YAA3</accession>